<dbReference type="RefSeq" id="WP_060563478.1">
    <property type="nucleotide sequence ID" value="NZ_BJNI01000015.1"/>
</dbReference>
<protein>
    <submittedName>
        <fullName evidence="2">Uncharacterized protein</fullName>
    </submittedName>
</protein>
<name>A0A844AFR0_RHIFR</name>
<organism evidence="2 3">
    <name type="scientific">Rhizobium fredii</name>
    <name type="common">Sinorhizobium fredii</name>
    <dbReference type="NCBI Taxonomy" id="380"/>
    <lineage>
        <taxon>Bacteria</taxon>
        <taxon>Pseudomonadati</taxon>
        <taxon>Pseudomonadota</taxon>
        <taxon>Alphaproteobacteria</taxon>
        <taxon>Hyphomicrobiales</taxon>
        <taxon>Rhizobiaceae</taxon>
        <taxon>Sinorhizobium/Ensifer group</taxon>
        <taxon>Sinorhizobium</taxon>
    </lineage>
</organism>
<gene>
    <name evidence="2" type="ORF">GHK48_27055</name>
</gene>
<evidence type="ECO:0000313" key="2">
    <source>
        <dbReference type="EMBL" id="MQX11803.1"/>
    </source>
</evidence>
<accession>A0A844AFR0</accession>
<evidence type="ECO:0000313" key="3">
    <source>
        <dbReference type="Proteomes" id="UP000466694"/>
    </source>
</evidence>
<dbReference type="AlphaFoldDB" id="A0A844AFR0"/>
<feature type="transmembrane region" description="Helical" evidence="1">
    <location>
        <begin position="55"/>
        <end position="75"/>
    </location>
</feature>
<evidence type="ECO:0000256" key="1">
    <source>
        <dbReference type="SAM" id="Phobius"/>
    </source>
</evidence>
<sequence length="77" mass="8950">MDPRLELDERLDRLERGQVPFVESYRETVLEPQPLGKPHEREIIVVRIDKSKLKFYSALVVFVILGFVIAVVSALRE</sequence>
<reference evidence="2 3" key="1">
    <citation type="journal article" date="2013" name="Genome Biol.">
        <title>Comparative genomics of the core and accessory genomes of 48 Sinorhizobium strains comprising five genospecies.</title>
        <authorList>
            <person name="Sugawara M."/>
            <person name="Epstein B."/>
            <person name="Badgley B.D."/>
            <person name="Unno T."/>
            <person name="Xu L."/>
            <person name="Reese J."/>
            <person name="Gyaneshwar P."/>
            <person name="Denny R."/>
            <person name="Mudge J."/>
            <person name="Bharti A.K."/>
            <person name="Farmer A.D."/>
            <person name="May G.D."/>
            <person name="Woodward J.E."/>
            <person name="Medigue C."/>
            <person name="Vallenet D."/>
            <person name="Lajus A."/>
            <person name="Rouy Z."/>
            <person name="Martinez-Vaz B."/>
            <person name="Tiffin P."/>
            <person name="Young N.D."/>
            <person name="Sadowsky M.J."/>
        </authorList>
    </citation>
    <scope>NUCLEOTIDE SEQUENCE [LARGE SCALE GENOMIC DNA]</scope>
    <source>
        <strain evidence="2 3">USDA205</strain>
    </source>
</reference>
<keyword evidence="1" id="KW-0812">Transmembrane</keyword>
<dbReference type="EMBL" id="WISZ01000197">
    <property type="protein sequence ID" value="MQX11803.1"/>
    <property type="molecule type" value="Genomic_DNA"/>
</dbReference>
<proteinExistence type="predicted"/>
<comment type="caution">
    <text evidence="2">The sequence shown here is derived from an EMBL/GenBank/DDBJ whole genome shotgun (WGS) entry which is preliminary data.</text>
</comment>
<keyword evidence="1" id="KW-0472">Membrane</keyword>
<dbReference type="Proteomes" id="UP000466694">
    <property type="component" value="Unassembled WGS sequence"/>
</dbReference>
<keyword evidence="1" id="KW-1133">Transmembrane helix</keyword>